<evidence type="ECO:0000313" key="2">
    <source>
        <dbReference type="EMBL" id="UWN58023.1"/>
    </source>
</evidence>
<protein>
    <submittedName>
        <fullName evidence="2">DUF5675 family protein</fullName>
    </submittedName>
</protein>
<reference evidence="2" key="1">
    <citation type="journal article" date="2022" name="Cell">
        <title>Design, construction, and in vivo augmentation of a complex gut microbiome.</title>
        <authorList>
            <person name="Cheng A.G."/>
            <person name="Ho P.Y."/>
            <person name="Aranda-Diaz A."/>
            <person name="Jain S."/>
            <person name="Yu F.B."/>
            <person name="Meng X."/>
            <person name="Wang M."/>
            <person name="Iakiviak M."/>
            <person name="Nagashima K."/>
            <person name="Zhao A."/>
            <person name="Murugkar P."/>
            <person name="Patil A."/>
            <person name="Atabakhsh K."/>
            <person name="Weakley A."/>
            <person name="Yan J."/>
            <person name="Brumbaugh A.R."/>
            <person name="Higginbottom S."/>
            <person name="Dimas A."/>
            <person name="Shiver A.L."/>
            <person name="Deutschbauer A."/>
            <person name="Neff N."/>
            <person name="Sonnenburg J.L."/>
            <person name="Huang K.C."/>
            <person name="Fischbach M.A."/>
        </authorList>
    </citation>
    <scope>NUCLEOTIDE SEQUENCE</scope>
    <source>
        <strain evidence="2">AP11</strain>
    </source>
</reference>
<proteinExistence type="predicted"/>
<keyword evidence="3" id="KW-1185">Reference proteome</keyword>
<dbReference type="GeneID" id="82890947"/>
<sequence>MKLTLKRIALKPAYTIGHLYIDGQKVCDTIEDTVRDLNKNGVFDNGEKKVYAETAIPYGTYDITLKVQSPKYKDKAQYKFCDGYLPRLLDVPHFDGILIHIGNTAKDSAGCILVGENKEVGKVLNSTATFRKVYEILKAASDRGEPIKIEIV</sequence>
<dbReference type="InterPro" id="IPR043732">
    <property type="entry name" value="DUF5675"/>
</dbReference>
<accession>A0ABY5V2D1</accession>
<evidence type="ECO:0000259" key="1">
    <source>
        <dbReference type="Pfam" id="PF18925"/>
    </source>
</evidence>
<organism evidence="2 3">
    <name type="scientific">Alistipes ihumii AP11</name>
    <dbReference type="NCBI Taxonomy" id="1211813"/>
    <lineage>
        <taxon>Bacteria</taxon>
        <taxon>Pseudomonadati</taxon>
        <taxon>Bacteroidota</taxon>
        <taxon>Bacteroidia</taxon>
        <taxon>Bacteroidales</taxon>
        <taxon>Rikenellaceae</taxon>
        <taxon>Alistipes</taxon>
    </lineage>
</organism>
<dbReference type="Proteomes" id="UP001059295">
    <property type="component" value="Chromosome"/>
</dbReference>
<evidence type="ECO:0000313" key="3">
    <source>
        <dbReference type="Proteomes" id="UP001059295"/>
    </source>
</evidence>
<dbReference type="Pfam" id="PF18925">
    <property type="entry name" value="DUF5675"/>
    <property type="match status" value="1"/>
</dbReference>
<dbReference type="RefSeq" id="WP_019246376.1">
    <property type="nucleotide sequence ID" value="NZ_CAPH01000015.1"/>
</dbReference>
<feature type="domain" description="DUF5675" evidence="1">
    <location>
        <begin position="4"/>
        <end position="138"/>
    </location>
</feature>
<gene>
    <name evidence="2" type="ORF">NQ491_04395</name>
</gene>
<dbReference type="EMBL" id="CP102294">
    <property type="protein sequence ID" value="UWN58023.1"/>
    <property type="molecule type" value="Genomic_DNA"/>
</dbReference>
<name>A0ABY5V2D1_9BACT</name>